<dbReference type="Pfam" id="PF12796">
    <property type="entry name" value="Ank_2"/>
    <property type="match status" value="2"/>
</dbReference>
<gene>
    <name evidence="5" type="ORF">SNE40_006522</name>
</gene>
<evidence type="ECO:0000256" key="1">
    <source>
        <dbReference type="ARBA" id="ARBA00022737"/>
    </source>
</evidence>
<feature type="repeat" description="ANK" evidence="3">
    <location>
        <begin position="170"/>
        <end position="203"/>
    </location>
</feature>
<dbReference type="CDD" id="cd03716">
    <property type="entry name" value="SOCS_ASB_like"/>
    <property type="match status" value="1"/>
</dbReference>
<evidence type="ECO:0000259" key="4">
    <source>
        <dbReference type="PROSITE" id="PS50225"/>
    </source>
</evidence>
<reference evidence="5 6" key="1">
    <citation type="submission" date="2024-01" db="EMBL/GenBank/DDBJ databases">
        <title>The genome of the rayed Mediterranean limpet Patella caerulea (Linnaeus, 1758).</title>
        <authorList>
            <person name="Anh-Thu Weber A."/>
            <person name="Halstead-Nussloch G."/>
        </authorList>
    </citation>
    <scope>NUCLEOTIDE SEQUENCE [LARGE SCALE GENOMIC DNA]</scope>
    <source>
        <strain evidence="5">AATW-2023a</strain>
        <tissue evidence="5">Whole specimen</tissue>
    </source>
</reference>
<dbReference type="AlphaFoldDB" id="A0AAN8JXR4"/>
<dbReference type="EMBL" id="JAZGQO010000006">
    <property type="protein sequence ID" value="KAK6183965.1"/>
    <property type="molecule type" value="Genomic_DNA"/>
</dbReference>
<keyword evidence="1" id="KW-0677">Repeat</keyword>
<dbReference type="PROSITE" id="PS50297">
    <property type="entry name" value="ANK_REP_REGION"/>
    <property type="match status" value="2"/>
</dbReference>
<dbReference type="InterPro" id="IPR036770">
    <property type="entry name" value="Ankyrin_rpt-contain_sf"/>
</dbReference>
<dbReference type="SMART" id="SM00248">
    <property type="entry name" value="ANK"/>
    <property type="match status" value="5"/>
</dbReference>
<keyword evidence="6" id="KW-1185">Reference proteome</keyword>
<dbReference type="GO" id="GO:0004540">
    <property type="term" value="F:RNA nuclease activity"/>
    <property type="evidence" value="ECO:0007669"/>
    <property type="project" value="TreeGrafter"/>
</dbReference>
<dbReference type="Pfam" id="PF00023">
    <property type="entry name" value="Ank"/>
    <property type="match status" value="1"/>
</dbReference>
<dbReference type="Pfam" id="PF07525">
    <property type="entry name" value="SOCS_box"/>
    <property type="match status" value="1"/>
</dbReference>
<evidence type="ECO:0000313" key="6">
    <source>
        <dbReference type="Proteomes" id="UP001347796"/>
    </source>
</evidence>
<accession>A0AAN8JXR4</accession>
<dbReference type="GO" id="GO:0003723">
    <property type="term" value="F:RNA binding"/>
    <property type="evidence" value="ECO:0007669"/>
    <property type="project" value="TreeGrafter"/>
</dbReference>
<keyword evidence="2 3" id="KW-0040">ANK repeat</keyword>
<dbReference type="PROSITE" id="PS50088">
    <property type="entry name" value="ANK_REPEAT"/>
    <property type="match status" value="3"/>
</dbReference>
<dbReference type="Gene3D" id="1.10.750.20">
    <property type="entry name" value="SOCS box"/>
    <property type="match status" value="1"/>
</dbReference>
<dbReference type="InterPro" id="IPR002110">
    <property type="entry name" value="Ankyrin_rpt"/>
</dbReference>
<dbReference type="InterPro" id="IPR001496">
    <property type="entry name" value="SOCS_box"/>
</dbReference>
<feature type="repeat" description="ANK" evidence="3">
    <location>
        <begin position="426"/>
        <end position="458"/>
    </location>
</feature>
<name>A0AAN8JXR4_PATCE</name>
<dbReference type="GO" id="GO:0006396">
    <property type="term" value="P:RNA processing"/>
    <property type="evidence" value="ECO:0007669"/>
    <property type="project" value="TreeGrafter"/>
</dbReference>
<comment type="caution">
    <text evidence="5">The sequence shown here is derived from an EMBL/GenBank/DDBJ whole genome shotgun (WGS) entry which is preliminary data.</text>
</comment>
<dbReference type="SMART" id="SM00969">
    <property type="entry name" value="SOCS_box"/>
    <property type="match status" value="1"/>
</dbReference>
<dbReference type="Proteomes" id="UP001347796">
    <property type="component" value="Unassembled WGS sequence"/>
</dbReference>
<feature type="repeat" description="ANK" evidence="3">
    <location>
        <begin position="206"/>
        <end position="238"/>
    </location>
</feature>
<dbReference type="PANTHER" id="PTHR24141">
    <property type="entry name" value="2-5A-DEPENDENT RIBONUCLEASE"/>
    <property type="match status" value="1"/>
</dbReference>
<proteinExistence type="predicted"/>
<feature type="domain" description="SOCS box" evidence="4">
    <location>
        <begin position="578"/>
        <end position="618"/>
    </location>
</feature>
<protein>
    <recommendedName>
        <fullName evidence="4">SOCS box domain-containing protein</fullName>
    </recommendedName>
</protein>
<evidence type="ECO:0000256" key="2">
    <source>
        <dbReference type="ARBA" id="ARBA00023043"/>
    </source>
</evidence>
<dbReference type="SUPFAM" id="SSF48403">
    <property type="entry name" value="Ankyrin repeat"/>
    <property type="match status" value="1"/>
</dbReference>
<dbReference type="Gene3D" id="1.25.40.20">
    <property type="entry name" value="Ankyrin repeat-containing domain"/>
    <property type="match status" value="2"/>
</dbReference>
<evidence type="ECO:0000256" key="3">
    <source>
        <dbReference type="PROSITE-ProRule" id="PRU00023"/>
    </source>
</evidence>
<evidence type="ECO:0000313" key="5">
    <source>
        <dbReference type="EMBL" id="KAK6183965.1"/>
    </source>
</evidence>
<dbReference type="PROSITE" id="PS50225">
    <property type="entry name" value="SOCS"/>
    <property type="match status" value="1"/>
</dbReference>
<dbReference type="Pfam" id="PF13857">
    <property type="entry name" value="Ank_5"/>
    <property type="match status" value="1"/>
</dbReference>
<dbReference type="PANTHER" id="PTHR24141:SF1">
    <property type="entry name" value="2-5A-DEPENDENT RIBONUCLEASE"/>
    <property type="match status" value="1"/>
</dbReference>
<organism evidence="5 6">
    <name type="scientific">Patella caerulea</name>
    <name type="common">Rayed Mediterranean limpet</name>
    <dbReference type="NCBI Taxonomy" id="87958"/>
    <lineage>
        <taxon>Eukaryota</taxon>
        <taxon>Metazoa</taxon>
        <taxon>Spiralia</taxon>
        <taxon>Lophotrochozoa</taxon>
        <taxon>Mollusca</taxon>
        <taxon>Gastropoda</taxon>
        <taxon>Patellogastropoda</taxon>
        <taxon>Patelloidea</taxon>
        <taxon>Patellidae</taxon>
        <taxon>Patella</taxon>
    </lineage>
</organism>
<sequence length="691" mass="78575">MESMECQIYIAILYFFRQRRIFKQCGIDGSSEIEIPMQAIIAQCLAAVESYDLCTLESIFSEYPDIVNGNHEVCLTLIKAIIRSDSVTMMKLLESKGIQVLDSLRECVESEKLELVKYFLYGENSKYRIPWHMNQDLIYIAVQKKNKQLFTCLLNSEASHNIINYMDPLSGFTALHYCLETVDHYRFVEPLVYNGADVNMPTATPRKRTPLMMAAENGLTETFMYLLQKGAKLTRTKAGDPLLMMIANDDKENAYSLIRSGFDVNARLSKNVTYLMAAVELKKIEMAELLIYRGEANVNAVDDDNRTAFGHCRANLGDMAKLLLENKIQCSGGEIFWFLSRDNKSLDLILRYKEQLYDNNSIKVHILNLPRDTDLGAAFNNMQLSFDNTDVSVRHPPDMSLSMLKNSELLMMLVERGVTLNLKDEDGYTPLMKAAPKNDTTALKLLLVAGADPNITHQSGQTVLNYLNIYDYVKRLGDCIKLLLYYGGPQLSLAVNNDGLTFLETVLVSDFPTFSYFLVLDNYTLEDTSNIKGVSFGEDCIKVGFYLYQNGLSYGAVADLFGEETRKKFHKFCLPFNNLKNQCRRAIRRAMGPGIQKSIRKLDLPLHLHRYILLKDIAVDHLYYVDDVEGQYIDDDGDDGEYRYDKDVGNLSIDEYSDDDDNNSVSRFSVEEGDNNLAVVIIDNPKYETEV</sequence>